<sequence length="919" mass="103037">MLKNRKWLMVFTTILTLVLIFFQSTYIRAFFDDSYKIKAEETKEKKIDTAQKTSDFSLPYLVDDPSDRGNPLMSYSKTITLGQESIPPLEGKYSFIPRWTDSIPGRPDTGTKMVNVNNSFTELASHNAFQGPVYRYTPEDAKAGKVAQLIYTNVGIFKGKWIDMRVTVNKVDEGAGFNTRFERAPGLLIGANKHNFNQVRLTLGLGTKEADYPSADLQYDYLDHETQAKVEVTGYNVFSDVDFYESILLNEKQMNLQKLIVQQTNILNYKITNQLLHIFPARPGVGEPDATDPNYDRETSKRSWAAYTFGPTSSYNLIFRMSNSASLVDNEALIPFKTDNPNKLGYDSTDKVDFSIYQYTPNNGKNYRYKSFIWLDPIHNAVKIADKSDITLKLGQTQQELPQSYYNVTIDRDKTVPSVSADPEIGIEAEPAGVRDVIRVEFTEQFMQDQAMYGEMLQMDIKGTLNKDNLTAVREVYSEAEQAFIIPNRSELHYTDTILTDNENKKNVVSSNTAKSRVKSTEAVQPFVSKKVTNKTAVNSNRPTGTQAKIGDILEYEMEIENRSFVPTNVWKNVDISDTVVSSLDVDASTISVIQDNKTVAHVYDADSQKISLPKKNILADDKANFKIKFSAKINLSGAATQIDNWVFAKGFDSANKAVNGEANALLKEFVENLVPPTITLNEKTGVSTGEAKKLTGTFKDSDSDTVSIYYKIDDKDPVQIIADYPNAPKNTSIPYEFMIPAAELPQGAHKIEVYAVDKEGLISNKETLELTDGILQLLSAPKIIVFGTNIAVKASDQRIDEPESMDKDLIISDQRGSKKDWVLKAKLTEELHNAADTSIVIEDAIRYVYKNKEFSLNSNAQNIYQPDKQVSLYNVNATWTKKGDGLKLETKSGAIKKTGDYEAKILWQLVEAPSSSKP</sequence>
<dbReference type="Gene3D" id="2.60.40.740">
    <property type="match status" value="1"/>
</dbReference>
<comment type="caution">
    <text evidence="1">The sequence shown here is derived from an EMBL/GenBank/DDBJ whole genome shotgun (WGS) entry which is preliminary data.</text>
</comment>
<name>A0ABS3H0X5_9ENTE</name>
<gene>
    <name evidence="1" type="ORF">JZO69_12455</name>
</gene>
<keyword evidence="2" id="KW-1185">Reference proteome</keyword>
<protein>
    <submittedName>
        <fullName evidence="1">WxL domain-containing protein</fullName>
    </submittedName>
</protein>
<dbReference type="RefSeq" id="WP_207113191.1">
    <property type="nucleotide sequence ID" value="NZ_JAFLWD010000032.1"/>
</dbReference>
<accession>A0ABS3H0X5</accession>
<evidence type="ECO:0000313" key="2">
    <source>
        <dbReference type="Proteomes" id="UP000664632"/>
    </source>
</evidence>
<organism evidence="1 2">
    <name type="scientific">Candidatus Enterococcus ikei</name>
    <dbReference type="NCBI Taxonomy" id="2815326"/>
    <lineage>
        <taxon>Bacteria</taxon>
        <taxon>Bacillati</taxon>
        <taxon>Bacillota</taxon>
        <taxon>Bacilli</taxon>
        <taxon>Lactobacillales</taxon>
        <taxon>Enterococcaceae</taxon>
        <taxon>Enterococcus</taxon>
    </lineage>
</organism>
<dbReference type="Proteomes" id="UP000664632">
    <property type="component" value="Unassembled WGS sequence"/>
</dbReference>
<dbReference type="EMBL" id="JAFLWD010000032">
    <property type="protein sequence ID" value="MBO0441176.1"/>
    <property type="molecule type" value="Genomic_DNA"/>
</dbReference>
<proteinExistence type="predicted"/>
<evidence type="ECO:0000313" key="1">
    <source>
        <dbReference type="EMBL" id="MBO0441176.1"/>
    </source>
</evidence>
<reference evidence="1 2" key="1">
    <citation type="submission" date="2021-03" db="EMBL/GenBank/DDBJ databases">
        <title>Enterococcal diversity collection.</title>
        <authorList>
            <person name="Gilmore M.S."/>
            <person name="Schwartzman J."/>
            <person name="Van Tyne D."/>
            <person name="Martin M."/>
            <person name="Earl A.M."/>
            <person name="Manson A.L."/>
            <person name="Straub T."/>
            <person name="Salamzade R."/>
            <person name="Saavedra J."/>
            <person name="Lebreton F."/>
            <person name="Prichula J."/>
            <person name="Schaufler K."/>
            <person name="Gaca A."/>
            <person name="Sgardioli B."/>
            <person name="Wagenaar J."/>
            <person name="Strong T."/>
        </authorList>
    </citation>
    <scope>NUCLEOTIDE SEQUENCE [LARGE SCALE GENOMIC DNA]</scope>
    <source>
        <strain evidence="1 2">DIV0869a</strain>
    </source>
</reference>